<gene>
    <name evidence="1" type="ORF">MMYC01_205308</name>
</gene>
<dbReference type="VEuPathDB" id="FungiDB:MMYC01_205308"/>
<protein>
    <submittedName>
        <fullName evidence="1">Uncharacterized protein</fullName>
    </submittedName>
</protein>
<reference evidence="1 2" key="1">
    <citation type="journal article" date="2016" name="Genome Announc.">
        <title>Genome Sequence of Madurella mycetomatis mm55, Isolated from a Human Mycetoma Case in Sudan.</title>
        <authorList>
            <person name="Smit S."/>
            <person name="Derks M.F."/>
            <person name="Bervoets S."/>
            <person name="Fahal A."/>
            <person name="van Leeuwen W."/>
            <person name="van Belkum A."/>
            <person name="van de Sande W.W."/>
        </authorList>
    </citation>
    <scope>NUCLEOTIDE SEQUENCE [LARGE SCALE GENOMIC DNA]</scope>
    <source>
        <strain evidence="2">mm55</strain>
    </source>
</reference>
<evidence type="ECO:0000313" key="1">
    <source>
        <dbReference type="EMBL" id="KXX76297.1"/>
    </source>
</evidence>
<dbReference type="EMBL" id="LCTW02000217">
    <property type="protein sequence ID" value="KXX76297.1"/>
    <property type="molecule type" value="Genomic_DNA"/>
</dbReference>
<keyword evidence="2" id="KW-1185">Reference proteome</keyword>
<dbReference type="OrthoDB" id="4588173at2759"/>
<accession>A0A175VXN0</accession>
<organism evidence="1 2">
    <name type="scientific">Madurella mycetomatis</name>
    <dbReference type="NCBI Taxonomy" id="100816"/>
    <lineage>
        <taxon>Eukaryota</taxon>
        <taxon>Fungi</taxon>
        <taxon>Dikarya</taxon>
        <taxon>Ascomycota</taxon>
        <taxon>Pezizomycotina</taxon>
        <taxon>Sordariomycetes</taxon>
        <taxon>Sordariomycetidae</taxon>
        <taxon>Sordariales</taxon>
        <taxon>Sordariales incertae sedis</taxon>
        <taxon>Madurella</taxon>
    </lineage>
</organism>
<proteinExistence type="predicted"/>
<dbReference type="AlphaFoldDB" id="A0A175VXN0"/>
<sequence length="235" mass="26719">MDFILSSLYFKTNRISNKTAVIIAWVAIQSDKCDCNAALIPWISGWCDPNRFPLEDGMELRDIGLGLFAAYLFRSPNFQIVSVHYAKNLPPDFASRWEEDRFLQRLPDPSRFRRAMLKIIDILHNGEQFGPDSHQWLAPCGSSSSKSSSNTQAECHSRTNAYLRALTRLDIWPSLNMFEELPVNHDVEEIEKILDETNHSGNDGICSVLISVKNLIRKVHQNRSSMEGVPLPTLT</sequence>
<dbReference type="STRING" id="100816.A0A175VXN0"/>
<comment type="caution">
    <text evidence="1">The sequence shown here is derived from an EMBL/GenBank/DDBJ whole genome shotgun (WGS) entry which is preliminary data.</text>
</comment>
<dbReference type="Proteomes" id="UP000078237">
    <property type="component" value="Unassembled WGS sequence"/>
</dbReference>
<evidence type="ECO:0000313" key="2">
    <source>
        <dbReference type="Proteomes" id="UP000078237"/>
    </source>
</evidence>
<name>A0A175VXN0_9PEZI</name>